<evidence type="ECO:0000313" key="8">
    <source>
        <dbReference type="EMBL" id="OAO11902.1"/>
    </source>
</evidence>
<keyword evidence="3" id="KW-0805">Transcription regulation</keyword>
<keyword evidence="5" id="KW-0539">Nucleus</keyword>
<keyword evidence="8" id="KW-0396">Initiation factor</keyword>
<dbReference type="STRING" id="478820.A0A196S755"/>
<evidence type="ECO:0000256" key="2">
    <source>
        <dbReference type="ARBA" id="ARBA00007688"/>
    </source>
</evidence>
<name>A0A196S755_BLAHN</name>
<evidence type="ECO:0000256" key="4">
    <source>
        <dbReference type="ARBA" id="ARBA00023163"/>
    </source>
</evidence>
<gene>
    <name evidence="8" type="ORF">AV274_6406</name>
</gene>
<dbReference type="Pfam" id="PF02969">
    <property type="entry name" value="TAF"/>
    <property type="match status" value="1"/>
</dbReference>
<sequence>MSQGSSGSIAIDVNAKIQIMMLVEQKMRVLLQEGKQYMFHCRRDKLTVSDLERAMRNYNMDKLLGHNNGSIERVVSTKGKEQKVRIEDPIIAVSDVLSSEIRELPIETTFSVNWLVVNGKQVNFLSTYDENNKDDQEEEVPIQLRSQAIHTMSFECELYLQNIKSRMYSDEYCMRYEVYHQLQIDEGLKQICPYLVNWIQSEVQKNMRLKPERMLQNLDYLMHVTHGLILNPHLEISLYLHLLLPCILSCAVGKSLSASSAENHWELRSFSAVVLNEVYKKYGTEYPKLLKQILATLNKVLHNPRSTLPSIFGVIECVSRMGNSVIELLLLPFYKELFFNLSNLLKKEQSSVAQLQIRRCLYALIESVTEVWKSAEKRREVNYAMESLCEEVDKVMRALPSTSEMVFTEAALPLCYRHEEGVWDICDYVI</sequence>
<dbReference type="Proteomes" id="UP000078348">
    <property type="component" value="Unassembled WGS sequence"/>
</dbReference>
<keyword evidence="9" id="KW-1185">Reference proteome</keyword>
<evidence type="ECO:0000256" key="3">
    <source>
        <dbReference type="ARBA" id="ARBA00023015"/>
    </source>
</evidence>
<accession>A0A196S755</accession>
<dbReference type="PANTHER" id="PTHR10221:SF9">
    <property type="entry name" value="TRANSCRIPTION INITIATION FACTOR TFIID SUBUNIT 6"/>
    <property type="match status" value="1"/>
</dbReference>
<dbReference type="Pfam" id="PF07571">
    <property type="entry name" value="TAF6_C"/>
    <property type="match status" value="1"/>
</dbReference>
<dbReference type="SUPFAM" id="SSF48371">
    <property type="entry name" value="ARM repeat"/>
    <property type="match status" value="1"/>
</dbReference>
<evidence type="ECO:0000259" key="7">
    <source>
        <dbReference type="Pfam" id="PF07571"/>
    </source>
</evidence>
<dbReference type="AlphaFoldDB" id="A0A196S755"/>
<dbReference type="CDD" id="cd08050">
    <property type="entry name" value="TAF6C"/>
    <property type="match status" value="1"/>
</dbReference>
<dbReference type="InterPro" id="IPR046344">
    <property type="entry name" value="TAF6_C_sf"/>
</dbReference>
<protein>
    <submittedName>
        <fullName evidence="8">Transcription initiation factor TFIID subunit D5</fullName>
    </submittedName>
</protein>
<dbReference type="InterPro" id="IPR016024">
    <property type="entry name" value="ARM-type_fold"/>
</dbReference>
<dbReference type="InterPro" id="IPR009072">
    <property type="entry name" value="Histone-fold"/>
</dbReference>
<dbReference type="GO" id="GO:0003713">
    <property type="term" value="F:transcription coactivator activity"/>
    <property type="evidence" value="ECO:0007669"/>
    <property type="project" value="TreeGrafter"/>
</dbReference>
<dbReference type="GO" id="GO:0051123">
    <property type="term" value="P:RNA polymerase II preinitiation complex assembly"/>
    <property type="evidence" value="ECO:0007669"/>
    <property type="project" value="TreeGrafter"/>
</dbReference>
<dbReference type="GO" id="GO:0003743">
    <property type="term" value="F:translation initiation factor activity"/>
    <property type="evidence" value="ECO:0007669"/>
    <property type="project" value="UniProtKB-KW"/>
</dbReference>
<comment type="subcellular location">
    <subcellularLocation>
        <location evidence="1">Nucleus</location>
    </subcellularLocation>
</comment>
<evidence type="ECO:0000256" key="5">
    <source>
        <dbReference type="ARBA" id="ARBA00023242"/>
    </source>
</evidence>
<dbReference type="GO" id="GO:0000124">
    <property type="term" value="C:SAGA complex"/>
    <property type="evidence" value="ECO:0007669"/>
    <property type="project" value="InterPro"/>
</dbReference>
<evidence type="ECO:0000256" key="1">
    <source>
        <dbReference type="ARBA" id="ARBA00004123"/>
    </source>
</evidence>
<dbReference type="GO" id="GO:0046982">
    <property type="term" value="F:protein heterodimerization activity"/>
    <property type="evidence" value="ECO:0007669"/>
    <property type="project" value="InterPro"/>
</dbReference>
<keyword evidence="8" id="KW-0648">Protein biosynthesis</keyword>
<dbReference type="Gene3D" id="1.25.40.770">
    <property type="entry name" value="TAF6, C-terminal HEAT repeat domain"/>
    <property type="match status" value="1"/>
</dbReference>
<evidence type="ECO:0000313" key="9">
    <source>
        <dbReference type="Proteomes" id="UP000078348"/>
    </source>
</evidence>
<keyword evidence="4" id="KW-0804">Transcription</keyword>
<comment type="similarity">
    <text evidence="2">Belongs to the TAF6 family.</text>
</comment>
<feature type="domain" description="TATA box binding protein associated factor (TAF) histone-like fold" evidence="6">
    <location>
        <begin position="18"/>
        <end position="56"/>
    </location>
</feature>
<dbReference type="GO" id="GO:0016251">
    <property type="term" value="F:RNA polymerase II general transcription initiation factor activity"/>
    <property type="evidence" value="ECO:0007669"/>
    <property type="project" value="InterPro"/>
</dbReference>
<dbReference type="InterPro" id="IPR037796">
    <property type="entry name" value="TAF6"/>
</dbReference>
<dbReference type="OrthoDB" id="361039at2759"/>
<evidence type="ECO:0000259" key="6">
    <source>
        <dbReference type="Pfam" id="PF02969"/>
    </source>
</evidence>
<reference evidence="8 9" key="1">
    <citation type="submission" date="2016-05" db="EMBL/GenBank/DDBJ databases">
        <title>Nuclear genome of Blastocystis sp. subtype 1 NandII.</title>
        <authorList>
            <person name="Gentekaki E."/>
            <person name="Curtis B."/>
            <person name="Stairs C."/>
            <person name="Eme L."/>
            <person name="Herman E."/>
            <person name="Klimes V."/>
            <person name="Arias M.C."/>
            <person name="Elias M."/>
            <person name="Hilliou F."/>
            <person name="Klute M."/>
            <person name="Malik S.-B."/>
            <person name="Pightling A."/>
            <person name="Rachubinski R."/>
            <person name="Salas D."/>
            <person name="Schlacht A."/>
            <person name="Suga H."/>
            <person name="Archibald J."/>
            <person name="Ball S.G."/>
            <person name="Clark G."/>
            <person name="Dacks J."/>
            <person name="Van Der Giezen M."/>
            <person name="Tsaousis A."/>
            <person name="Roger A."/>
        </authorList>
    </citation>
    <scope>NUCLEOTIDE SEQUENCE [LARGE SCALE GENOMIC DNA]</scope>
    <source>
        <strain evidence="9">ATCC 50177 / NandII</strain>
    </source>
</reference>
<proteinExistence type="inferred from homology"/>
<dbReference type="PANTHER" id="PTHR10221">
    <property type="entry name" value="TRANSCRIPTION INITIATION FACTOR TFIID SUBUNIT 6"/>
    <property type="match status" value="1"/>
</dbReference>
<dbReference type="InterPro" id="IPR004823">
    <property type="entry name" value="TAF_TATA-bd_Histone-like_dom"/>
</dbReference>
<feature type="domain" description="TAF6 C-terminal HEAT repeat" evidence="7">
    <location>
        <begin position="150"/>
        <end position="333"/>
    </location>
</feature>
<dbReference type="GO" id="GO:0005669">
    <property type="term" value="C:transcription factor TFIID complex"/>
    <property type="evidence" value="ECO:0007669"/>
    <property type="project" value="InterPro"/>
</dbReference>
<dbReference type="InterPro" id="IPR011442">
    <property type="entry name" value="TAF6_C"/>
</dbReference>
<dbReference type="GO" id="GO:0046695">
    <property type="term" value="C:SLIK (SAGA-like) complex"/>
    <property type="evidence" value="ECO:0007669"/>
    <property type="project" value="InterPro"/>
</dbReference>
<dbReference type="EMBL" id="LXWW01000575">
    <property type="protein sequence ID" value="OAO11902.1"/>
    <property type="molecule type" value="Genomic_DNA"/>
</dbReference>
<comment type="caution">
    <text evidence="8">The sequence shown here is derived from an EMBL/GenBank/DDBJ whole genome shotgun (WGS) entry which is preliminary data.</text>
</comment>
<dbReference type="Gene3D" id="1.10.20.10">
    <property type="entry name" value="Histone, subunit A"/>
    <property type="match status" value="1"/>
</dbReference>
<organism evidence="8 9">
    <name type="scientific">Blastocystis sp. subtype 1 (strain ATCC 50177 / NandII)</name>
    <dbReference type="NCBI Taxonomy" id="478820"/>
    <lineage>
        <taxon>Eukaryota</taxon>
        <taxon>Sar</taxon>
        <taxon>Stramenopiles</taxon>
        <taxon>Bigyra</taxon>
        <taxon>Opalozoa</taxon>
        <taxon>Opalinata</taxon>
        <taxon>Blastocystidae</taxon>
        <taxon>Blastocystis</taxon>
    </lineage>
</organism>